<dbReference type="RefSeq" id="WP_180701593.1">
    <property type="nucleotide sequence ID" value="NZ_LN555523.1"/>
</dbReference>
<reference evidence="4 5" key="1">
    <citation type="submission" date="2014-04" db="EMBL/GenBank/DDBJ databases">
        <authorList>
            <person name="Hornung B.V."/>
        </authorList>
    </citation>
    <scope>NUCLEOTIDE SEQUENCE [LARGE SCALE GENOMIC DNA]</scope>
    <source>
        <strain evidence="4 5">CRIB</strain>
    </source>
</reference>
<gene>
    <name evidence="4" type="ORF">CRIB_1433</name>
</gene>
<sequence>MENRFKSGEISERIYNNYNKVIKLLTDNDITDYRNKLISDMKNIQDEEKIKIAFIGQYTAGKSSIISALTGNKGIKIGSNITTEETTNYEWGGFYLTDTPGLYTERKEHDEITIECIKKADLLVFCITSDLFNPCTLSNFIKLAFEQNYKNKILFVINKMSKEAGEYEQLKENYEITLNKSLSPYTLDSFDVAYIDVKDYVDGINECNNNLIEYSHFNEFKEMLNNFITRKGQLAKLTTPAELIIHSIDDILETQYNNDSRNNGIAILNRLQRKIIYNRNKTKRECEQILNNGILEFNINVNQILNSIGTEDIEKYDEIYINNMIEKIYNSITSSLEDVIYNSQEYLDDEIKDFFNSEIVVYYIENGSKLNNSKLNFSKISKAEHNLYNEIKKMTKGGADTIIQKTFTKGTSKFFGTASEASGSFIHQGVKFVGHKFGYKFKPWQAVNISKNIGNVAKCLGPIISFIDVGVTIKDTLADSKREQEILREKENLKNEFNKIINQIEEEFIEQIQDFINCTFNKMIDNINNESNKVNRELAKKNTMVSELIDIKKELIDLKNQIDMHAIL</sequence>
<proteinExistence type="predicted"/>
<dbReference type="Proteomes" id="UP000245622">
    <property type="component" value="Chromosome 1"/>
</dbReference>
<feature type="coiled-coil region" evidence="1">
    <location>
        <begin position="483"/>
        <end position="544"/>
    </location>
</feature>
<feature type="domain" description="Dynamin-like helical" evidence="3">
    <location>
        <begin position="320"/>
        <end position="543"/>
    </location>
</feature>
<dbReference type="KEGG" id="ril:CRIB_1433"/>
<dbReference type="Pfam" id="PF01926">
    <property type="entry name" value="MMR_HSR1"/>
    <property type="match status" value="1"/>
</dbReference>
<evidence type="ECO:0000259" key="2">
    <source>
        <dbReference type="Pfam" id="PF01926"/>
    </source>
</evidence>
<dbReference type="Pfam" id="PF18709">
    <property type="entry name" value="DLP_helical"/>
    <property type="match status" value="1"/>
</dbReference>
<dbReference type="Gene3D" id="3.40.50.300">
    <property type="entry name" value="P-loop containing nucleotide triphosphate hydrolases"/>
    <property type="match status" value="1"/>
</dbReference>
<evidence type="ECO:0000313" key="5">
    <source>
        <dbReference type="Proteomes" id="UP000245622"/>
    </source>
</evidence>
<evidence type="ECO:0000259" key="3">
    <source>
        <dbReference type="Pfam" id="PF18709"/>
    </source>
</evidence>
<evidence type="ECO:0000313" key="4">
    <source>
        <dbReference type="EMBL" id="CED94041.1"/>
    </source>
</evidence>
<dbReference type="InterPro" id="IPR027417">
    <property type="entry name" value="P-loop_NTPase"/>
</dbReference>
<dbReference type="AlphaFoldDB" id="A0A1V1I1C7"/>
<dbReference type="InterPro" id="IPR040576">
    <property type="entry name" value="DLP_helical"/>
</dbReference>
<dbReference type="GeneID" id="82205468"/>
<evidence type="ECO:0000256" key="1">
    <source>
        <dbReference type="SAM" id="Coils"/>
    </source>
</evidence>
<dbReference type="GO" id="GO:0005525">
    <property type="term" value="F:GTP binding"/>
    <property type="evidence" value="ECO:0007669"/>
    <property type="project" value="InterPro"/>
</dbReference>
<dbReference type="SUPFAM" id="SSF52540">
    <property type="entry name" value="P-loop containing nucleoside triphosphate hydrolases"/>
    <property type="match status" value="1"/>
</dbReference>
<name>A0A1V1I1C7_9FIRM</name>
<organism evidence="4 5">
    <name type="scientific">Romboutsia ilealis</name>
    <dbReference type="NCBI Taxonomy" id="1115758"/>
    <lineage>
        <taxon>Bacteria</taxon>
        <taxon>Bacillati</taxon>
        <taxon>Bacillota</taxon>
        <taxon>Clostridia</taxon>
        <taxon>Peptostreptococcales</taxon>
        <taxon>Peptostreptococcaceae</taxon>
        <taxon>Romboutsia</taxon>
    </lineage>
</organism>
<keyword evidence="5" id="KW-1185">Reference proteome</keyword>
<keyword evidence="1" id="KW-0175">Coiled coil</keyword>
<dbReference type="InterPro" id="IPR006073">
    <property type="entry name" value="GTP-bd"/>
</dbReference>
<accession>A0A1V1I1C7</accession>
<feature type="domain" description="G" evidence="2">
    <location>
        <begin position="51"/>
        <end position="159"/>
    </location>
</feature>
<protein>
    <submittedName>
        <fullName evidence="4">GTP-binding protein</fullName>
    </submittedName>
</protein>
<dbReference type="EMBL" id="LN555523">
    <property type="protein sequence ID" value="CED94041.1"/>
    <property type="molecule type" value="Genomic_DNA"/>
</dbReference>